<evidence type="ECO:0000313" key="2">
    <source>
        <dbReference type="Proteomes" id="UP000265520"/>
    </source>
</evidence>
<keyword evidence="2" id="KW-1185">Reference proteome</keyword>
<sequence>MKNVVDVVLVSLKEIVLEPTALLDVGTSLAEEDQNAENVPNS</sequence>
<reference evidence="1 2" key="1">
    <citation type="journal article" date="2018" name="Front. Plant Sci.">
        <title>Red Clover (Trifolium pratense) and Zigzag Clover (T. medium) - A Picture of Genomic Similarities and Differences.</title>
        <authorList>
            <person name="Dluhosova J."/>
            <person name="Istvanek J."/>
            <person name="Nedelnik J."/>
            <person name="Repkova J."/>
        </authorList>
    </citation>
    <scope>NUCLEOTIDE SEQUENCE [LARGE SCALE GENOMIC DNA]</scope>
    <source>
        <strain evidence="2">cv. 10/8</strain>
        <tissue evidence="1">Leaf</tissue>
    </source>
</reference>
<dbReference type="Proteomes" id="UP000265520">
    <property type="component" value="Unassembled WGS sequence"/>
</dbReference>
<name>A0A392TPM1_9FABA</name>
<comment type="caution">
    <text evidence="1">The sequence shown here is derived from an EMBL/GenBank/DDBJ whole genome shotgun (WGS) entry which is preliminary data.</text>
</comment>
<dbReference type="AlphaFoldDB" id="A0A392TPM1"/>
<organism evidence="1 2">
    <name type="scientific">Trifolium medium</name>
    <dbReference type="NCBI Taxonomy" id="97028"/>
    <lineage>
        <taxon>Eukaryota</taxon>
        <taxon>Viridiplantae</taxon>
        <taxon>Streptophyta</taxon>
        <taxon>Embryophyta</taxon>
        <taxon>Tracheophyta</taxon>
        <taxon>Spermatophyta</taxon>
        <taxon>Magnoliopsida</taxon>
        <taxon>eudicotyledons</taxon>
        <taxon>Gunneridae</taxon>
        <taxon>Pentapetalae</taxon>
        <taxon>rosids</taxon>
        <taxon>fabids</taxon>
        <taxon>Fabales</taxon>
        <taxon>Fabaceae</taxon>
        <taxon>Papilionoideae</taxon>
        <taxon>50 kb inversion clade</taxon>
        <taxon>NPAAA clade</taxon>
        <taxon>Hologalegina</taxon>
        <taxon>IRL clade</taxon>
        <taxon>Trifolieae</taxon>
        <taxon>Trifolium</taxon>
    </lineage>
</organism>
<proteinExistence type="predicted"/>
<dbReference type="EMBL" id="LXQA010631300">
    <property type="protein sequence ID" value="MCI63113.1"/>
    <property type="molecule type" value="Genomic_DNA"/>
</dbReference>
<feature type="non-terminal residue" evidence="1">
    <location>
        <position position="42"/>
    </location>
</feature>
<evidence type="ECO:0000313" key="1">
    <source>
        <dbReference type="EMBL" id="MCI63113.1"/>
    </source>
</evidence>
<accession>A0A392TPM1</accession>
<protein>
    <submittedName>
        <fullName evidence="1">Uncharacterized protein</fullName>
    </submittedName>
</protein>